<proteinExistence type="predicted"/>
<dbReference type="Proteomes" id="UP000054662">
    <property type="component" value="Unassembled WGS sequence"/>
</dbReference>
<dbReference type="RefSeq" id="WP_058492803.1">
    <property type="nucleotide sequence ID" value="NZ_CBCRUR010000007.1"/>
</dbReference>
<protein>
    <submittedName>
        <fullName evidence="2">Cardiac ankyrin repeat-containing protein</fullName>
    </submittedName>
</protein>
<sequence>MVSSYNINAITLAKPLLTGHEVYPDALYTPPDGAQKPFKLIFKKNKHGNPQFSRLEIAFSALASLFMLKNSTPRAKLVLDDSERIVGLGIEHLCYVVENNAGLGRRFYFLDPSGSLSQLRKTSVQSAVQIPLYFLDKLPSTFFQSLVTAHQSGTLSIDFASLASIFASSFTLEEDDLHKGNFGFYLVEDGGKPRVVFFKIDHDLMFADSIMSFYETRLSHYCNSDNAFNITARDLLNFPYIRDSANSYWPTKPSLFPNPWNSKEYRYEPEVASFAQLRHLPEFKKAKWLSFYKHILLTDELIKTSLTQCLDEHKAIDKAQIAQITQAAVARQAQLRAVLFSIKEFRLFLLNVTADEKKRLLDDIIPKDEKIAPRFIENIENTLKTHQDLCHSVDGIDDGDTPLHIAIKLGDYRYEETLQKFGHLINEKNNQGKTPLDCALDKVQQVAADSDDVRQDIRFTMRHLLEHGAIKSKAFQHFNRCEKVEDYKYLTSYLDRVIQAASYQQFKDILCDIGEDHRFCLKSQKNLAIACVSRYLKSNRDNPELKKILVQLKHDINGHSTPLECAGLFYIRQLRSRLWIVRKIRGLMGWTTTQGEINALIDREHERLKPEIREYFSFFTQTQLPLLQGEFTHSILHIPQSFRISV</sequence>
<organism evidence="2 3">
    <name type="scientific">Legionella worsleiensis</name>
    <dbReference type="NCBI Taxonomy" id="45076"/>
    <lineage>
        <taxon>Bacteria</taxon>
        <taxon>Pseudomonadati</taxon>
        <taxon>Pseudomonadota</taxon>
        <taxon>Gammaproteobacteria</taxon>
        <taxon>Legionellales</taxon>
        <taxon>Legionellaceae</taxon>
        <taxon>Legionella</taxon>
    </lineage>
</organism>
<comment type="caution">
    <text evidence="2">The sequence shown here is derived from an EMBL/GenBank/DDBJ whole genome shotgun (WGS) entry which is preliminary data.</text>
</comment>
<dbReference type="InterPro" id="IPR002110">
    <property type="entry name" value="Ankyrin_rpt"/>
</dbReference>
<dbReference type="AlphaFoldDB" id="A0A0W1AHV3"/>
<name>A0A0W1AHV3_9GAMM</name>
<gene>
    <name evidence="2" type="ORF">Lwor_0982</name>
</gene>
<dbReference type="PROSITE" id="PS50297">
    <property type="entry name" value="ANK_REP_REGION"/>
    <property type="match status" value="1"/>
</dbReference>
<dbReference type="PROSITE" id="PS50088">
    <property type="entry name" value="ANK_REPEAT"/>
    <property type="match status" value="1"/>
</dbReference>
<dbReference type="EMBL" id="LNZC01000009">
    <property type="protein sequence ID" value="KTD80739.1"/>
    <property type="molecule type" value="Genomic_DNA"/>
</dbReference>
<accession>A0A0W1AHV3</accession>
<evidence type="ECO:0000313" key="3">
    <source>
        <dbReference type="Proteomes" id="UP000054662"/>
    </source>
</evidence>
<dbReference type="SUPFAM" id="SSF48403">
    <property type="entry name" value="Ankyrin repeat"/>
    <property type="match status" value="1"/>
</dbReference>
<dbReference type="STRING" id="45076.Lwor_0982"/>
<keyword evidence="3" id="KW-1185">Reference proteome</keyword>
<evidence type="ECO:0000313" key="2">
    <source>
        <dbReference type="EMBL" id="KTD80739.1"/>
    </source>
</evidence>
<dbReference type="InterPro" id="IPR036770">
    <property type="entry name" value="Ankyrin_rpt-contain_sf"/>
</dbReference>
<dbReference type="InterPro" id="IPR049972">
    <property type="entry name" value="T4SS_AnkK"/>
</dbReference>
<feature type="repeat" description="ANK" evidence="1">
    <location>
        <begin position="398"/>
        <end position="430"/>
    </location>
</feature>
<dbReference type="OrthoDB" id="5652348at2"/>
<dbReference type="NCBIfam" id="NF043026">
    <property type="entry name" value="T4SS_AnkK"/>
    <property type="match status" value="1"/>
</dbReference>
<evidence type="ECO:0000256" key="1">
    <source>
        <dbReference type="PROSITE-ProRule" id="PRU00023"/>
    </source>
</evidence>
<dbReference type="Gene3D" id="1.25.40.20">
    <property type="entry name" value="Ankyrin repeat-containing domain"/>
    <property type="match status" value="1"/>
</dbReference>
<reference evidence="2 3" key="1">
    <citation type="submission" date="2015-11" db="EMBL/GenBank/DDBJ databases">
        <title>Genomic analysis of 38 Legionella species identifies large and diverse effector repertoires.</title>
        <authorList>
            <person name="Burstein D."/>
            <person name="Amaro F."/>
            <person name="Zusman T."/>
            <person name="Lifshitz Z."/>
            <person name="Cohen O."/>
            <person name="Gilbert J.A."/>
            <person name="Pupko T."/>
            <person name="Shuman H.A."/>
            <person name="Segal G."/>
        </authorList>
    </citation>
    <scope>NUCLEOTIDE SEQUENCE [LARGE SCALE GENOMIC DNA]</scope>
    <source>
        <strain evidence="2 3">ATCC 49508</strain>
    </source>
</reference>
<keyword evidence="1" id="KW-0040">ANK repeat</keyword>
<dbReference type="PATRIC" id="fig|45076.6.peg.1069"/>